<sequence length="277" mass="31280">MYYIGGGETHYKLCESIPFEGFKYGSAATTLDFDNVEDFKKLLKDADVNVVAVPGRLKRHAQRVANSDCSKRDSDFKKKRSYWEYQRKNAAGKYYYQDVTDKGWKDGHPDNACADSPRVALVFSKDGLIDVPAFARHSVACTFGVLEKFGCAVNAQVKDGRCQCIDPAEELDRHSEQFLFLPSDKELLKNKGYRLVLYHFRVAFSYMKVPVRVMHFGDGGIRFDTKKFYVPPYNKDLSSDTLGQNSDWLASGSGKLALAAAFKEAIEALRYTVFASF</sequence>
<organism evidence="3">
    <name type="scientific">Nippostrongylus brasiliensis</name>
    <name type="common">Rat hookworm</name>
    <dbReference type="NCBI Taxonomy" id="27835"/>
    <lineage>
        <taxon>Eukaryota</taxon>
        <taxon>Metazoa</taxon>
        <taxon>Ecdysozoa</taxon>
        <taxon>Nematoda</taxon>
        <taxon>Chromadorea</taxon>
        <taxon>Rhabditida</taxon>
        <taxon>Rhabditina</taxon>
        <taxon>Rhabditomorpha</taxon>
        <taxon>Strongyloidea</taxon>
        <taxon>Heligmosomidae</taxon>
        <taxon>Nippostrongylus</taxon>
    </lineage>
</organism>
<evidence type="ECO:0000313" key="1">
    <source>
        <dbReference type="EMBL" id="VDL77470.1"/>
    </source>
</evidence>
<protein>
    <submittedName>
        <fullName evidence="3">Alkaline phosphatase</fullName>
    </submittedName>
</protein>
<dbReference type="AlphaFoldDB" id="A0A0N4YBN0"/>
<evidence type="ECO:0000313" key="2">
    <source>
        <dbReference type="Proteomes" id="UP000271162"/>
    </source>
</evidence>
<reference evidence="1 2" key="2">
    <citation type="submission" date="2018-11" db="EMBL/GenBank/DDBJ databases">
        <authorList>
            <consortium name="Pathogen Informatics"/>
        </authorList>
    </citation>
    <scope>NUCLEOTIDE SEQUENCE [LARGE SCALE GENOMIC DNA]</scope>
</reference>
<keyword evidence="2" id="KW-1185">Reference proteome</keyword>
<reference evidence="3" key="1">
    <citation type="submission" date="2017-02" db="UniProtKB">
        <authorList>
            <consortium name="WormBaseParasite"/>
        </authorList>
    </citation>
    <scope>IDENTIFICATION</scope>
</reference>
<gene>
    <name evidence="1" type="ORF">NBR_LOCUS13881</name>
</gene>
<accession>A0A0N4YBN0</accession>
<proteinExistence type="predicted"/>
<evidence type="ECO:0000313" key="3">
    <source>
        <dbReference type="WBParaSite" id="NBR_0001388001-mRNA-1"/>
    </source>
</evidence>
<dbReference type="EMBL" id="UYSL01021173">
    <property type="protein sequence ID" value="VDL77470.1"/>
    <property type="molecule type" value="Genomic_DNA"/>
</dbReference>
<name>A0A0N4YBN0_NIPBR</name>
<dbReference type="Proteomes" id="UP000271162">
    <property type="component" value="Unassembled WGS sequence"/>
</dbReference>
<dbReference type="WBParaSite" id="NBR_0001388001-mRNA-1">
    <property type="protein sequence ID" value="NBR_0001388001-mRNA-1"/>
    <property type="gene ID" value="NBR_0001388001"/>
</dbReference>